<keyword evidence="1" id="KW-0489">Methyltransferase</keyword>
<dbReference type="GO" id="GO:0032259">
    <property type="term" value="P:methylation"/>
    <property type="evidence" value="ECO:0007669"/>
    <property type="project" value="UniProtKB-KW"/>
</dbReference>
<dbReference type="Proteomes" id="UP000182466">
    <property type="component" value="Unassembled WGS sequence"/>
</dbReference>
<keyword evidence="2" id="KW-1185">Reference proteome</keyword>
<evidence type="ECO:0000313" key="2">
    <source>
        <dbReference type="Proteomes" id="UP000182466"/>
    </source>
</evidence>
<dbReference type="Pfam" id="PF13489">
    <property type="entry name" value="Methyltransf_23"/>
    <property type="match status" value="1"/>
</dbReference>
<dbReference type="STRING" id="999627.SAMN05216236_11139"/>
<dbReference type="PANTHER" id="PTHR43861:SF1">
    <property type="entry name" value="TRANS-ACONITATE 2-METHYLTRANSFERASE"/>
    <property type="match status" value="1"/>
</dbReference>
<gene>
    <name evidence="1" type="ORF">SAMN05216236_11139</name>
</gene>
<dbReference type="RefSeq" id="WP_027261864.1">
    <property type="nucleotide sequence ID" value="NZ_FPAW01000011.1"/>
</dbReference>
<sequence length="197" mass="21291">MSDPRTLAVYNSRSDDYTAMMTREAKADPMIGRFIAACPAGGRVLDLGCGPGHYASRMAQAGLKVEAIDASQAMIDKAATLPGVSAKLGRFEDVSGDKLYDGIWAYFSLLHAPRSAMPDHLTRISAALKPGGVLFMGMKRGAGGGRDRLDRYYEYYQREELETLLTDAGLTPDEHWTGKAAGLSGHPEGWIVIRAHG</sequence>
<name>A0A1I7BN46_9RHOB</name>
<proteinExistence type="predicted"/>
<dbReference type="AlphaFoldDB" id="A0A1I7BN46"/>
<dbReference type="eggNOG" id="COG2226">
    <property type="taxonomic scope" value="Bacteria"/>
</dbReference>
<keyword evidence="1" id="KW-0808">Transferase</keyword>
<organism evidence="1 2">
    <name type="scientific">Sedimentitalea nanhaiensis</name>
    <dbReference type="NCBI Taxonomy" id="999627"/>
    <lineage>
        <taxon>Bacteria</taxon>
        <taxon>Pseudomonadati</taxon>
        <taxon>Pseudomonadota</taxon>
        <taxon>Alphaproteobacteria</taxon>
        <taxon>Rhodobacterales</taxon>
        <taxon>Paracoccaceae</taxon>
        <taxon>Sedimentitalea</taxon>
    </lineage>
</organism>
<dbReference type="Gene3D" id="3.40.50.150">
    <property type="entry name" value="Vaccinia Virus protein VP39"/>
    <property type="match status" value="1"/>
</dbReference>
<dbReference type="InterPro" id="IPR029063">
    <property type="entry name" value="SAM-dependent_MTases_sf"/>
</dbReference>
<dbReference type="OrthoDB" id="9804312at2"/>
<accession>A0A1I7BN46</accession>
<dbReference type="EMBL" id="FPAW01000011">
    <property type="protein sequence ID" value="SFT88576.1"/>
    <property type="molecule type" value="Genomic_DNA"/>
</dbReference>
<dbReference type="CDD" id="cd02440">
    <property type="entry name" value="AdoMet_MTases"/>
    <property type="match status" value="1"/>
</dbReference>
<dbReference type="PANTHER" id="PTHR43861">
    <property type="entry name" value="TRANS-ACONITATE 2-METHYLTRANSFERASE-RELATED"/>
    <property type="match status" value="1"/>
</dbReference>
<reference evidence="1 2" key="1">
    <citation type="submission" date="2016-10" db="EMBL/GenBank/DDBJ databases">
        <authorList>
            <person name="de Groot N.N."/>
        </authorList>
    </citation>
    <scope>NUCLEOTIDE SEQUENCE [LARGE SCALE GENOMIC DNA]</scope>
    <source>
        <strain evidence="1 2">CGMCC 1.10959</strain>
    </source>
</reference>
<dbReference type="GO" id="GO:0008168">
    <property type="term" value="F:methyltransferase activity"/>
    <property type="evidence" value="ECO:0007669"/>
    <property type="project" value="UniProtKB-KW"/>
</dbReference>
<evidence type="ECO:0000313" key="1">
    <source>
        <dbReference type="EMBL" id="SFT88576.1"/>
    </source>
</evidence>
<protein>
    <submittedName>
        <fullName evidence="1">Methyltransferase domain-containing protein</fullName>
    </submittedName>
</protein>
<dbReference type="SUPFAM" id="SSF53335">
    <property type="entry name" value="S-adenosyl-L-methionine-dependent methyltransferases"/>
    <property type="match status" value="1"/>
</dbReference>